<keyword evidence="2" id="KW-1185">Reference proteome</keyword>
<proteinExistence type="predicted"/>
<dbReference type="PANTHER" id="PTHR15835:SF6">
    <property type="entry name" value="ZINC FINGER C3HC-TYPE PROTEIN 1"/>
    <property type="match status" value="1"/>
</dbReference>
<dbReference type="PANTHER" id="PTHR15835">
    <property type="entry name" value="NUCLEAR-INTERACTING PARTNER OF ALK"/>
    <property type="match status" value="1"/>
</dbReference>
<comment type="caution">
    <text evidence="1">The sequence shown here is derived from an EMBL/GenBank/DDBJ whole genome shotgun (WGS) entry which is preliminary data.</text>
</comment>
<reference evidence="1 2" key="1">
    <citation type="journal article" date="2017" name="Mol. Biol. Evol.">
        <title>The 4-celled Tetrabaena socialis nuclear genome reveals the essential components for genetic control of cell number at the origin of multicellularity in the volvocine lineage.</title>
        <authorList>
            <person name="Featherston J."/>
            <person name="Arakaki Y."/>
            <person name="Hanschen E.R."/>
            <person name="Ferris P.J."/>
            <person name="Michod R.E."/>
            <person name="Olson B.J.S.C."/>
            <person name="Nozaki H."/>
            <person name="Durand P.M."/>
        </authorList>
    </citation>
    <scope>NUCLEOTIDE SEQUENCE [LARGE SCALE GENOMIC DNA]</scope>
    <source>
        <strain evidence="1 2">NIES-571</strain>
    </source>
</reference>
<dbReference type="Proteomes" id="UP000236333">
    <property type="component" value="Unassembled WGS sequence"/>
</dbReference>
<dbReference type="GO" id="GO:0005634">
    <property type="term" value="C:nucleus"/>
    <property type="evidence" value="ECO:0007669"/>
    <property type="project" value="TreeGrafter"/>
</dbReference>
<organism evidence="1 2">
    <name type="scientific">Tetrabaena socialis</name>
    <dbReference type="NCBI Taxonomy" id="47790"/>
    <lineage>
        <taxon>Eukaryota</taxon>
        <taxon>Viridiplantae</taxon>
        <taxon>Chlorophyta</taxon>
        <taxon>core chlorophytes</taxon>
        <taxon>Chlorophyceae</taxon>
        <taxon>CS clade</taxon>
        <taxon>Chlamydomonadales</taxon>
        <taxon>Tetrabaenaceae</taxon>
        <taxon>Tetrabaena</taxon>
    </lineage>
</organism>
<protein>
    <submittedName>
        <fullName evidence="1">Uncharacterized protein</fullName>
    </submittedName>
</protein>
<gene>
    <name evidence="1" type="ORF">TSOC_014305</name>
</gene>
<dbReference type="EMBL" id="PGGS01001960">
    <property type="protein sequence ID" value="PNG99904.1"/>
    <property type="molecule type" value="Genomic_DNA"/>
</dbReference>
<dbReference type="OrthoDB" id="515567at2759"/>
<name>A0A2J7ZI09_9CHLO</name>
<dbReference type="AlphaFoldDB" id="A0A2J7ZI09"/>
<feature type="non-terminal residue" evidence="1">
    <location>
        <position position="191"/>
    </location>
</feature>
<evidence type="ECO:0000313" key="1">
    <source>
        <dbReference type="EMBL" id="PNG99904.1"/>
    </source>
</evidence>
<sequence>MFSPSLTTKHGATCPWRQTACNPSLLAYVPSAAPDNLCALFNSLATKLLRVDVLPDLDAIAIQTIRDAAAPFGPYEDLVLGGGGALTVRRPPSVQITEVDGDGGAAAAAGPSDAGITTLIVQPNKLTPQQKAKLLALLGWDVDVLQPESAAGAAAAPYAQSAGYSLGHLGVSKAKPRAGSGAAGAASGAAA</sequence>
<accession>A0A2J7ZI09</accession>
<evidence type="ECO:0000313" key="2">
    <source>
        <dbReference type="Proteomes" id="UP000236333"/>
    </source>
</evidence>